<dbReference type="RefSeq" id="WP_096181838.1">
    <property type="nucleotide sequence ID" value="NZ_BDUF01000049.1"/>
</dbReference>
<dbReference type="PANTHER" id="PTHR30419">
    <property type="entry name" value="HTH-TYPE TRANSCRIPTIONAL REGULATOR YBHD"/>
    <property type="match status" value="1"/>
</dbReference>
<keyword evidence="4" id="KW-0804">Transcription</keyword>
<dbReference type="EMBL" id="BDUF01000049">
    <property type="protein sequence ID" value="GAX90128.1"/>
    <property type="molecule type" value="Genomic_DNA"/>
</dbReference>
<evidence type="ECO:0000313" key="7">
    <source>
        <dbReference type="Proteomes" id="UP000217785"/>
    </source>
</evidence>
<evidence type="ECO:0000256" key="1">
    <source>
        <dbReference type="ARBA" id="ARBA00009437"/>
    </source>
</evidence>
<dbReference type="InterPro" id="IPR050950">
    <property type="entry name" value="HTH-type_LysR_regulators"/>
</dbReference>
<dbReference type="GO" id="GO:0005829">
    <property type="term" value="C:cytosol"/>
    <property type="evidence" value="ECO:0007669"/>
    <property type="project" value="TreeGrafter"/>
</dbReference>
<organism evidence="6 7">
    <name type="scientific">Effusibacillus lacus</name>
    <dbReference type="NCBI Taxonomy" id="1348429"/>
    <lineage>
        <taxon>Bacteria</taxon>
        <taxon>Bacillati</taxon>
        <taxon>Bacillota</taxon>
        <taxon>Bacilli</taxon>
        <taxon>Bacillales</taxon>
        <taxon>Alicyclobacillaceae</taxon>
        <taxon>Effusibacillus</taxon>
    </lineage>
</organism>
<dbReference type="PRINTS" id="PR00039">
    <property type="entry name" value="HTHLYSR"/>
</dbReference>
<evidence type="ECO:0000256" key="3">
    <source>
        <dbReference type="ARBA" id="ARBA00023125"/>
    </source>
</evidence>
<feature type="domain" description="HTH lysR-type" evidence="5">
    <location>
        <begin position="1"/>
        <end position="58"/>
    </location>
</feature>
<dbReference type="SUPFAM" id="SSF46785">
    <property type="entry name" value="Winged helix' DNA-binding domain"/>
    <property type="match status" value="1"/>
</dbReference>
<dbReference type="OrthoDB" id="9803735at2"/>
<proteinExistence type="inferred from homology"/>
<dbReference type="SUPFAM" id="SSF53850">
    <property type="entry name" value="Periplasmic binding protein-like II"/>
    <property type="match status" value="1"/>
</dbReference>
<dbReference type="Pfam" id="PF00126">
    <property type="entry name" value="HTH_1"/>
    <property type="match status" value="1"/>
</dbReference>
<dbReference type="InterPro" id="IPR000847">
    <property type="entry name" value="LysR_HTH_N"/>
</dbReference>
<dbReference type="GO" id="GO:0003677">
    <property type="term" value="F:DNA binding"/>
    <property type="evidence" value="ECO:0007669"/>
    <property type="project" value="UniProtKB-KW"/>
</dbReference>
<dbReference type="PROSITE" id="PS50931">
    <property type="entry name" value="HTH_LYSR"/>
    <property type="match status" value="1"/>
</dbReference>
<accession>A0A292YJL7</accession>
<evidence type="ECO:0000259" key="5">
    <source>
        <dbReference type="PROSITE" id="PS50931"/>
    </source>
</evidence>
<name>A0A292YJL7_9BACL</name>
<dbReference type="AlphaFoldDB" id="A0A292YJL7"/>
<dbReference type="InterPro" id="IPR036390">
    <property type="entry name" value="WH_DNA-bd_sf"/>
</dbReference>
<dbReference type="Proteomes" id="UP000217785">
    <property type="component" value="Unassembled WGS sequence"/>
</dbReference>
<comment type="similarity">
    <text evidence="1">Belongs to the LysR transcriptional regulatory family.</text>
</comment>
<dbReference type="GO" id="GO:0003700">
    <property type="term" value="F:DNA-binding transcription factor activity"/>
    <property type="evidence" value="ECO:0007669"/>
    <property type="project" value="InterPro"/>
</dbReference>
<gene>
    <name evidence="6" type="ORF">EFBL_1754</name>
</gene>
<comment type="caution">
    <text evidence="6">The sequence shown here is derived from an EMBL/GenBank/DDBJ whole genome shotgun (WGS) entry which is preliminary data.</text>
</comment>
<keyword evidence="3" id="KW-0238">DNA-binding</keyword>
<dbReference type="Gene3D" id="1.10.10.10">
    <property type="entry name" value="Winged helix-like DNA-binding domain superfamily/Winged helix DNA-binding domain"/>
    <property type="match status" value="1"/>
</dbReference>
<protein>
    <submittedName>
        <fullName evidence="6">LysR family transcriptional regulator</fullName>
    </submittedName>
</protein>
<evidence type="ECO:0000256" key="4">
    <source>
        <dbReference type="ARBA" id="ARBA00023163"/>
    </source>
</evidence>
<dbReference type="PANTHER" id="PTHR30419:SF8">
    <property type="entry name" value="NITROGEN ASSIMILATION TRANSCRIPTIONAL ACTIVATOR-RELATED"/>
    <property type="match status" value="1"/>
</dbReference>
<dbReference type="FunFam" id="1.10.10.10:FF:000001">
    <property type="entry name" value="LysR family transcriptional regulator"/>
    <property type="match status" value="1"/>
</dbReference>
<dbReference type="CDD" id="cd05466">
    <property type="entry name" value="PBP2_LTTR_substrate"/>
    <property type="match status" value="1"/>
</dbReference>
<dbReference type="InterPro" id="IPR036388">
    <property type="entry name" value="WH-like_DNA-bd_sf"/>
</dbReference>
<reference evidence="7" key="1">
    <citation type="submission" date="2017-07" db="EMBL/GenBank/DDBJ databases">
        <title>Draft genome sequence of Effusibacillus lacus strain skLN1.</title>
        <authorList>
            <person name="Watanabe M."/>
            <person name="Kojima H."/>
            <person name="Fukui M."/>
        </authorList>
    </citation>
    <scope>NUCLEOTIDE SEQUENCE [LARGE SCALE GENOMIC DNA]</scope>
    <source>
        <strain evidence="7">skLN1</strain>
    </source>
</reference>
<evidence type="ECO:0000256" key="2">
    <source>
        <dbReference type="ARBA" id="ARBA00023015"/>
    </source>
</evidence>
<keyword evidence="2" id="KW-0805">Transcription regulation</keyword>
<dbReference type="Gene3D" id="3.40.190.290">
    <property type="match status" value="1"/>
</dbReference>
<evidence type="ECO:0000313" key="6">
    <source>
        <dbReference type="EMBL" id="GAX90128.1"/>
    </source>
</evidence>
<dbReference type="Pfam" id="PF03466">
    <property type="entry name" value="LysR_substrate"/>
    <property type="match status" value="1"/>
</dbReference>
<sequence>MELRHLRYFESIVRNKKIVKAADELHISQPSLSTQLKALEKELGCILIERSSSEIKLTEPGVVLYKHACRILQQCKEAYQEIQDLKDIKSGEIHLGALPTVVVSWLPEVLSDFKKKFPKVVIHIREMDTQSIKDALLNYDIQMGLTSLSVSEDYLTQMPVIDEELLLITSKKNPLSQYDMVNMADLAHEPFILHESGYLLRQTILNACRAAGFEPIVAYESGRVETIRSFVSAGLGIALIPETSVRYGFKRDLKVIKVKNPTPRRVLCISTHPNRYVSPAMKEFQNCVYNFFKSR</sequence>
<dbReference type="InterPro" id="IPR005119">
    <property type="entry name" value="LysR_subst-bd"/>
</dbReference>
<keyword evidence="7" id="KW-1185">Reference proteome</keyword>